<evidence type="ECO:0000313" key="1">
    <source>
        <dbReference type="EMBL" id="MBC6111318.1"/>
    </source>
</evidence>
<comment type="caution">
    <text evidence="1">The sequence shown here is derived from an EMBL/GenBank/DDBJ whole genome shotgun (WGS) entry which is preliminary data.</text>
</comment>
<protein>
    <recommendedName>
        <fullName evidence="3">DUF4304 domain-containing protein</fullName>
    </recommendedName>
</protein>
<evidence type="ECO:0008006" key="3">
    <source>
        <dbReference type="Google" id="ProtNLM"/>
    </source>
</evidence>
<accession>A0ABR7KT86</accession>
<proteinExistence type="predicted"/>
<organism evidence="1 2">
    <name type="scientific">Pedobacter fastidiosus</name>
    <dbReference type="NCBI Taxonomy" id="2765361"/>
    <lineage>
        <taxon>Bacteria</taxon>
        <taxon>Pseudomonadati</taxon>
        <taxon>Bacteroidota</taxon>
        <taxon>Sphingobacteriia</taxon>
        <taxon>Sphingobacteriales</taxon>
        <taxon>Sphingobacteriaceae</taxon>
        <taxon>Pedobacter</taxon>
    </lineage>
</organism>
<dbReference type="Proteomes" id="UP000652755">
    <property type="component" value="Unassembled WGS sequence"/>
</dbReference>
<dbReference type="EMBL" id="JACRYL010000010">
    <property type="protein sequence ID" value="MBC6111318.1"/>
    <property type="molecule type" value="Genomic_DNA"/>
</dbReference>
<evidence type="ECO:0000313" key="2">
    <source>
        <dbReference type="Proteomes" id="UP000652755"/>
    </source>
</evidence>
<reference evidence="1 2" key="1">
    <citation type="submission" date="2020-08" db="EMBL/GenBank/DDBJ databases">
        <authorList>
            <person name="Sun Q."/>
            <person name="Inoue M."/>
        </authorList>
    </citation>
    <scope>NUCLEOTIDE SEQUENCE [LARGE SCALE GENOMIC DNA]</scope>
    <source>
        <strain evidence="1 2">CCM 8938</strain>
    </source>
</reference>
<sequence>MIGKVQIRKWINELLNEFLKSFGFKISPIVGAYGIVKREDNIIKYHFLSQHTGGEIAFSYPSIRFNEVEKIMFEITKLGVYEAENETISINTEEIKGVFDLVQDTITQEEQIVSLCENFKRYFVDLYLPAFEKYSKPENVLQLWDSLDTLEKKTSYFPGPDKYIKILIFSKMCNEPQFEDRCRESISRYETILNSEETQNNEMLKTGYTEDLENCKKVIEYLRVNEV</sequence>
<keyword evidence="2" id="KW-1185">Reference proteome</keyword>
<name>A0ABR7KT86_9SPHI</name>
<gene>
    <name evidence="1" type="ORF">H7U22_12900</name>
</gene>
<dbReference type="RefSeq" id="WP_187071775.1">
    <property type="nucleotide sequence ID" value="NZ_JACRYL010000010.1"/>
</dbReference>